<dbReference type="Gene3D" id="1.20.1250.20">
    <property type="entry name" value="MFS general substrate transporter like domains"/>
    <property type="match status" value="1"/>
</dbReference>
<comment type="subcellular location">
    <subcellularLocation>
        <location evidence="1">Membrane</location>
        <topology evidence="1">Multi-pass membrane protein</topology>
    </subcellularLocation>
</comment>
<evidence type="ECO:0000313" key="9">
    <source>
        <dbReference type="EMBL" id="SDS42584.1"/>
    </source>
</evidence>
<accession>A0A1H1S3Q0</accession>
<keyword evidence="4 7" id="KW-0812">Transmembrane</keyword>
<dbReference type="InterPro" id="IPR036259">
    <property type="entry name" value="MFS_trans_sf"/>
</dbReference>
<dbReference type="EMBL" id="LT629750">
    <property type="protein sequence ID" value="SDS42584.1"/>
    <property type="molecule type" value="Genomic_DNA"/>
</dbReference>
<keyword evidence="3" id="KW-0813">Transport</keyword>
<keyword evidence="9" id="KW-0762">Sugar transport</keyword>
<feature type="transmembrane region" description="Helical" evidence="7">
    <location>
        <begin position="105"/>
        <end position="127"/>
    </location>
</feature>
<dbReference type="InterPro" id="IPR020846">
    <property type="entry name" value="MFS_dom"/>
</dbReference>
<evidence type="ECO:0000259" key="8">
    <source>
        <dbReference type="PROSITE" id="PS50850"/>
    </source>
</evidence>
<comment type="similarity">
    <text evidence="2">Belongs to the major facilitator superfamily. Sugar transporter (TC 2.A.1.1) family.</text>
</comment>
<dbReference type="InterPro" id="IPR005828">
    <property type="entry name" value="MFS_sugar_transport-like"/>
</dbReference>
<dbReference type="Proteomes" id="UP000243904">
    <property type="component" value="Chromosome I"/>
</dbReference>
<evidence type="ECO:0000256" key="6">
    <source>
        <dbReference type="ARBA" id="ARBA00023136"/>
    </source>
</evidence>
<feature type="transmembrane region" description="Helical" evidence="7">
    <location>
        <begin position="34"/>
        <end position="59"/>
    </location>
</feature>
<sequence length="165" mass="17454">MRVLMSAAEISSPSNAAVKTDVPARLDRLPWSRFHLLIVVGLGVTWILDGLEVTIVGALGPALQNPLTLHLSSANLGAIASFYVIGAVTGALVSGWVTDRFGRRLVFYATLIVYLAGVLLSACAWSFGALRFSGCSPAWELAVNMPPSIPPSTNSFRQNIAAVST</sequence>
<dbReference type="Pfam" id="PF00083">
    <property type="entry name" value="Sugar_tr"/>
    <property type="match status" value="1"/>
</dbReference>
<dbReference type="AlphaFoldDB" id="A0A1H1S3Q0"/>
<dbReference type="GO" id="GO:0022857">
    <property type="term" value="F:transmembrane transporter activity"/>
    <property type="evidence" value="ECO:0007669"/>
    <property type="project" value="InterPro"/>
</dbReference>
<evidence type="ECO:0000256" key="7">
    <source>
        <dbReference type="SAM" id="Phobius"/>
    </source>
</evidence>
<evidence type="ECO:0000256" key="4">
    <source>
        <dbReference type="ARBA" id="ARBA00022692"/>
    </source>
</evidence>
<gene>
    <name evidence="9" type="ORF">SAMN05444158_2023</name>
</gene>
<protein>
    <submittedName>
        <fullName evidence="9">Sugar transporter</fullName>
    </submittedName>
</protein>
<evidence type="ECO:0000256" key="3">
    <source>
        <dbReference type="ARBA" id="ARBA00022448"/>
    </source>
</evidence>
<proteinExistence type="inferred from homology"/>
<dbReference type="PANTHER" id="PTHR23511">
    <property type="entry name" value="SYNAPTIC VESICLE GLYCOPROTEIN 2"/>
    <property type="match status" value="1"/>
</dbReference>
<dbReference type="PANTHER" id="PTHR23511:SF34">
    <property type="entry name" value="SYNAPTIC VESICLE GLYCOPROTEIN 2"/>
    <property type="match status" value="1"/>
</dbReference>
<evidence type="ECO:0000256" key="5">
    <source>
        <dbReference type="ARBA" id="ARBA00022989"/>
    </source>
</evidence>
<dbReference type="SUPFAM" id="SSF103473">
    <property type="entry name" value="MFS general substrate transporter"/>
    <property type="match status" value="1"/>
</dbReference>
<organism evidence="9 10">
    <name type="scientific">Bradyrhizobium canariense</name>
    <dbReference type="NCBI Taxonomy" id="255045"/>
    <lineage>
        <taxon>Bacteria</taxon>
        <taxon>Pseudomonadati</taxon>
        <taxon>Pseudomonadota</taxon>
        <taxon>Alphaproteobacteria</taxon>
        <taxon>Hyphomicrobiales</taxon>
        <taxon>Nitrobacteraceae</taxon>
        <taxon>Bradyrhizobium</taxon>
    </lineage>
</organism>
<keyword evidence="5 7" id="KW-1133">Transmembrane helix</keyword>
<keyword evidence="10" id="KW-1185">Reference proteome</keyword>
<reference evidence="10" key="1">
    <citation type="submission" date="2016-10" db="EMBL/GenBank/DDBJ databases">
        <authorList>
            <person name="Varghese N."/>
            <person name="Submissions S."/>
        </authorList>
    </citation>
    <scope>NUCLEOTIDE SEQUENCE [LARGE SCALE GENOMIC DNA]</scope>
    <source>
        <strain evidence="10">GAS369</strain>
    </source>
</reference>
<feature type="transmembrane region" description="Helical" evidence="7">
    <location>
        <begin position="79"/>
        <end position="98"/>
    </location>
</feature>
<evidence type="ECO:0000313" key="10">
    <source>
        <dbReference type="Proteomes" id="UP000243904"/>
    </source>
</evidence>
<dbReference type="GO" id="GO:0016020">
    <property type="term" value="C:membrane"/>
    <property type="evidence" value="ECO:0007669"/>
    <property type="project" value="UniProtKB-SubCell"/>
</dbReference>
<dbReference type="PROSITE" id="PS50850">
    <property type="entry name" value="MFS"/>
    <property type="match status" value="1"/>
</dbReference>
<feature type="domain" description="Major facilitator superfamily (MFS) profile" evidence="8">
    <location>
        <begin position="38"/>
        <end position="165"/>
    </location>
</feature>
<evidence type="ECO:0000256" key="2">
    <source>
        <dbReference type="ARBA" id="ARBA00010992"/>
    </source>
</evidence>
<keyword evidence="6 7" id="KW-0472">Membrane</keyword>
<evidence type="ECO:0000256" key="1">
    <source>
        <dbReference type="ARBA" id="ARBA00004141"/>
    </source>
</evidence>
<name>A0A1H1S3Q0_9BRAD</name>